<dbReference type="Proteomes" id="UP001377337">
    <property type="component" value="Chromosome"/>
</dbReference>
<dbReference type="Gene3D" id="3.30.310.20">
    <property type="entry name" value="DNA-3-methyladenine glycosylase AlkA, N-terminal domain"/>
    <property type="match status" value="1"/>
</dbReference>
<proteinExistence type="predicted"/>
<dbReference type="Gene3D" id="1.10.340.30">
    <property type="entry name" value="Hypothetical protein, domain 2"/>
    <property type="match status" value="1"/>
</dbReference>
<dbReference type="CDD" id="cd00056">
    <property type="entry name" value="ENDO3c"/>
    <property type="match status" value="1"/>
</dbReference>
<evidence type="ECO:0000256" key="5">
    <source>
        <dbReference type="ARBA" id="ARBA00023204"/>
    </source>
</evidence>
<dbReference type="PANTHER" id="PTHR43003:SF12">
    <property type="entry name" value="DNA-3-METHYLADENINE GLYCOSYLASE"/>
    <property type="match status" value="1"/>
</dbReference>
<dbReference type="SUPFAM" id="SSF48150">
    <property type="entry name" value="DNA-glycosylase"/>
    <property type="match status" value="1"/>
</dbReference>
<dbReference type="RefSeq" id="WP_051860808.1">
    <property type="nucleotide sequence ID" value="NZ_CP147407.1"/>
</dbReference>
<name>A0ABZ2NBJ5_9BACI</name>
<evidence type="ECO:0000256" key="2">
    <source>
        <dbReference type="ARBA" id="ARBA00012000"/>
    </source>
</evidence>
<gene>
    <name evidence="7" type="ORF">WCV65_11015</name>
</gene>
<feature type="domain" description="HhH-GPD" evidence="6">
    <location>
        <begin position="148"/>
        <end position="313"/>
    </location>
</feature>
<dbReference type="InterPro" id="IPR037046">
    <property type="entry name" value="AlkA_N_sf"/>
</dbReference>
<keyword evidence="8" id="KW-1185">Reference proteome</keyword>
<sequence>MISASKDMPVFNFSAESESMIIQVPKYFSYKETLHYLTRSTQECLHQVVSGEIYKVLVIDQQKILVRIKESGHSFLELKIVDGSDKSESMHRKAAEYTADWLDLTTDLDPFYQIANNDPILGSLTRKFEGLRIIGVPDLFEALTWAVIGQQINLAFAYTLKKRLVEAYGEKHVWAEQAFWTFPAPETIASLSAENLRELQFTGKKAEYVIGIAKLIADGKITKENLLRDRNVKGIEEKLLSIRGIGPWTANYCMMRCLRISSSFPFGDAALNKALQNAGFKERKLSREEMEEIFLPWSPWEAYAVFYFWRSLSKE</sequence>
<dbReference type="InterPro" id="IPR003265">
    <property type="entry name" value="HhH-GPD_domain"/>
</dbReference>
<dbReference type="Gene3D" id="1.10.1670.10">
    <property type="entry name" value="Helix-hairpin-Helix base-excision DNA repair enzymes (C-terminal)"/>
    <property type="match status" value="1"/>
</dbReference>
<dbReference type="Pfam" id="PF00730">
    <property type="entry name" value="HhH-GPD"/>
    <property type="match status" value="1"/>
</dbReference>
<accession>A0ABZ2NBJ5</accession>
<evidence type="ECO:0000313" key="8">
    <source>
        <dbReference type="Proteomes" id="UP001377337"/>
    </source>
</evidence>
<evidence type="ECO:0000256" key="3">
    <source>
        <dbReference type="ARBA" id="ARBA00022763"/>
    </source>
</evidence>
<keyword evidence="3" id="KW-0227">DNA damage</keyword>
<dbReference type="SMART" id="SM00478">
    <property type="entry name" value="ENDO3c"/>
    <property type="match status" value="1"/>
</dbReference>
<comment type="catalytic activity">
    <reaction evidence="1">
        <text>Hydrolysis of alkylated DNA, releasing 3-methyladenine, 3-methylguanine, 7-methylguanine and 7-methyladenine.</text>
        <dbReference type="EC" id="3.2.2.21"/>
    </reaction>
</comment>
<dbReference type="EC" id="3.2.2.21" evidence="2"/>
<keyword evidence="4" id="KW-0378">Hydrolase</keyword>
<reference evidence="7 8" key="1">
    <citation type="submission" date="2024-02" db="EMBL/GenBank/DDBJ databases">
        <title>Seven novel Bacillus-like species.</title>
        <authorList>
            <person name="Liu G."/>
        </authorList>
    </citation>
    <scope>NUCLEOTIDE SEQUENCE [LARGE SCALE GENOMIC DNA]</scope>
    <source>
        <strain evidence="7 8">FJAT-52054</strain>
    </source>
</reference>
<organism evidence="7 8">
    <name type="scientific">Metabacillus sediminis</name>
    <dbReference type="NCBI Taxonomy" id="3117746"/>
    <lineage>
        <taxon>Bacteria</taxon>
        <taxon>Bacillati</taxon>
        <taxon>Bacillota</taxon>
        <taxon>Bacilli</taxon>
        <taxon>Bacillales</taxon>
        <taxon>Bacillaceae</taxon>
        <taxon>Metabacillus</taxon>
    </lineage>
</organism>
<dbReference type="InterPro" id="IPR023170">
    <property type="entry name" value="HhH_base_excis_C"/>
</dbReference>
<dbReference type="Pfam" id="PF07934">
    <property type="entry name" value="OGG_N"/>
    <property type="match status" value="1"/>
</dbReference>
<protein>
    <recommendedName>
        <fullName evidence="2">DNA-3-methyladenine glycosylase II</fullName>
        <ecNumber evidence="2">3.2.2.21</ecNumber>
    </recommendedName>
</protein>
<evidence type="ECO:0000259" key="6">
    <source>
        <dbReference type="SMART" id="SM00478"/>
    </source>
</evidence>
<evidence type="ECO:0000313" key="7">
    <source>
        <dbReference type="EMBL" id="WXB95111.1"/>
    </source>
</evidence>
<dbReference type="EMBL" id="CP147407">
    <property type="protein sequence ID" value="WXB95111.1"/>
    <property type="molecule type" value="Genomic_DNA"/>
</dbReference>
<dbReference type="InterPro" id="IPR012904">
    <property type="entry name" value="OGG_N"/>
</dbReference>
<dbReference type="PANTHER" id="PTHR43003">
    <property type="entry name" value="DNA-3-METHYLADENINE GLYCOSYLASE"/>
    <property type="match status" value="1"/>
</dbReference>
<dbReference type="InterPro" id="IPR051912">
    <property type="entry name" value="Alkylbase_DNA_Glycosylase/TA"/>
</dbReference>
<keyword evidence="5" id="KW-0234">DNA repair</keyword>
<dbReference type="InterPro" id="IPR011257">
    <property type="entry name" value="DNA_glycosylase"/>
</dbReference>
<evidence type="ECO:0000256" key="4">
    <source>
        <dbReference type="ARBA" id="ARBA00022801"/>
    </source>
</evidence>
<evidence type="ECO:0000256" key="1">
    <source>
        <dbReference type="ARBA" id="ARBA00000086"/>
    </source>
</evidence>